<dbReference type="Pfam" id="PF20452">
    <property type="entry name" value="Calmod_bind_C"/>
    <property type="match status" value="1"/>
</dbReference>
<keyword evidence="5" id="KW-0010">Activator</keyword>
<dbReference type="Pfam" id="PF20451">
    <property type="entry name" value="Calmod_bind_M"/>
    <property type="match status" value="1"/>
</dbReference>
<dbReference type="PANTHER" id="PTHR31713:SF43">
    <property type="entry name" value="CALMODULIN-BINDING PROTEIN 60 G"/>
    <property type="match status" value="1"/>
</dbReference>
<sequence>MASKRTLDKNGEDNDERDLQVRGKRRCGDPEQAEAMPLSFLSNTTNSLDLESQLRKVMKEVLQEMLPPMLQSYITPCSCRQLALNHRGATSGGRAFQLCIMDKLPPTIFTQTNITAQGGGQLQIELLDAVSKERIVREEYSTMKIRICVLHGDFGSDGKEEWTAEEFIAQTVEPRVGKGPLLIGDTDTTLEYGVGFINENILFNDNSSWTRSRKFRLGVQILQPNFIGAYIREGRSEPFKVLDKRGEVSQFVCALVISAYMKHELPSLNDEVWRLAKIAKDGPIHKQLKKLGITTVKKLLQENTINQASLLEKIGNNVRISWDKIIAHAKKCNVDNGERYSYQAPEYPMSLVFNCIYEVVEVKFRGQNSCSLQSLNLEKGLVERVKQLAYKNLKNLVPIETTDNSLNALTSVQVPQYHPQEQDPQQFDLSLAQGPESGSQTETWGMASTSNMVDSDELAWLNYIISIDEFETNLTTNQLEEANSLLLCGDGAECSFNSHKGKSKTLWHKIGNALKLISMAKPFRRYYC</sequence>
<proteinExistence type="inferred from homology"/>
<keyword evidence="13" id="KW-1185">Reference proteome</keyword>
<evidence type="ECO:0000313" key="13">
    <source>
        <dbReference type="Proteomes" id="UP001359559"/>
    </source>
</evidence>
<feature type="compositionally biased region" description="Basic and acidic residues" evidence="8">
    <location>
        <begin position="1"/>
        <end position="29"/>
    </location>
</feature>
<protein>
    <recommendedName>
        <fullName evidence="14">Calmodulin-binding protein</fullName>
    </recommendedName>
</protein>
<dbReference type="InterPro" id="IPR046829">
    <property type="entry name" value="Calmod_bind_C"/>
</dbReference>
<comment type="subcellular location">
    <subcellularLocation>
        <location evidence="1">Nucleus</location>
    </subcellularLocation>
</comment>
<feature type="domain" description="Calmodulin binding protein-like N-terminal" evidence="9">
    <location>
        <begin position="96"/>
        <end position="243"/>
    </location>
</feature>
<keyword evidence="6" id="KW-0804">Transcription</keyword>
<dbReference type="InterPro" id="IPR046830">
    <property type="entry name" value="Calmod_bind_M"/>
</dbReference>
<evidence type="ECO:0000256" key="7">
    <source>
        <dbReference type="ARBA" id="ARBA00023242"/>
    </source>
</evidence>
<comment type="similarity">
    <text evidence="2">Belongs to the plant ACBP60 protein family.</text>
</comment>
<accession>A0AAN9P3A7</accession>
<name>A0AAN9P3A7_CLITE</name>
<evidence type="ECO:0000256" key="3">
    <source>
        <dbReference type="ARBA" id="ARBA00023015"/>
    </source>
</evidence>
<evidence type="ECO:0000256" key="6">
    <source>
        <dbReference type="ARBA" id="ARBA00023163"/>
    </source>
</evidence>
<organism evidence="12 13">
    <name type="scientific">Clitoria ternatea</name>
    <name type="common">Butterfly pea</name>
    <dbReference type="NCBI Taxonomy" id="43366"/>
    <lineage>
        <taxon>Eukaryota</taxon>
        <taxon>Viridiplantae</taxon>
        <taxon>Streptophyta</taxon>
        <taxon>Embryophyta</taxon>
        <taxon>Tracheophyta</taxon>
        <taxon>Spermatophyta</taxon>
        <taxon>Magnoliopsida</taxon>
        <taxon>eudicotyledons</taxon>
        <taxon>Gunneridae</taxon>
        <taxon>Pentapetalae</taxon>
        <taxon>rosids</taxon>
        <taxon>fabids</taxon>
        <taxon>Fabales</taxon>
        <taxon>Fabaceae</taxon>
        <taxon>Papilionoideae</taxon>
        <taxon>50 kb inversion clade</taxon>
        <taxon>NPAAA clade</taxon>
        <taxon>indigoferoid/millettioid clade</taxon>
        <taxon>Phaseoleae</taxon>
        <taxon>Clitoria</taxon>
    </lineage>
</organism>
<evidence type="ECO:0000256" key="8">
    <source>
        <dbReference type="SAM" id="MobiDB-lite"/>
    </source>
</evidence>
<evidence type="ECO:0000259" key="9">
    <source>
        <dbReference type="Pfam" id="PF07887"/>
    </source>
</evidence>
<keyword evidence="4" id="KW-0238">DNA-binding</keyword>
<evidence type="ECO:0000259" key="11">
    <source>
        <dbReference type="Pfam" id="PF20452"/>
    </source>
</evidence>
<dbReference type="InterPro" id="IPR046831">
    <property type="entry name" value="Calmodulin_bind_N"/>
</dbReference>
<dbReference type="Proteomes" id="UP001359559">
    <property type="component" value="Unassembled WGS sequence"/>
</dbReference>
<evidence type="ECO:0000259" key="10">
    <source>
        <dbReference type="Pfam" id="PF20451"/>
    </source>
</evidence>
<dbReference type="GO" id="GO:0043565">
    <property type="term" value="F:sequence-specific DNA binding"/>
    <property type="evidence" value="ECO:0007669"/>
    <property type="project" value="TreeGrafter"/>
</dbReference>
<reference evidence="12 13" key="1">
    <citation type="submission" date="2024-01" db="EMBL/GenBank/DDBJ databases">
        <title>The genomes of 5 underutilized Papilionoideae crops provide insights into root nodulation and disease resistance.</title>
        <authorList>
            <person name="Yuan L."/>
        </authorList>
    </citation>
    <scope>NUCLEOTIDE SEQUENCE [LARGE SCALE GENOMIC DNA]</scope>
    <source>
        <strain evidence="12">LY-2023</strain>
        <tissue evidence="12">Leaf</tissue>
    </source>
</reference>
<dbReference type="GO" id="GO:0003700">
    <property type="term" value="F:DNA-binding transcription factor activity"/>
    <property type="evidence" value="ECO:0007669"/>
    <property type="project" value="TreeGrafter"/>
</dbReference>
<gene>
    <name evidence="12" type="ORF">RJT34_19163</name>
</gene>
<dbReference type="GO" id="GO:0005634">
    <property type="term" value="C:nucleus"/>
    <property type="evidence" value="ECO:0007669"/>
    <property type="project" value="UniProtKB-SubCell"/>
</dbReference>
<dbReference type="AlphaFoldDB" id="A0AAN9P3A7"/>
<evidence type="ECO:0000256" key="1">
    <source>
        <dbReference type="ARBA" id="ARBA00004123"/>
    </source>
</evidence>
<evidence type="ECO:0000313" key="12">
    <source>
        <dbReference type="EMBL" id="KAK7284417.1"/>
    </source>
</evidence>
<feature type="domain" description="Calmodulin binding protein central" evidence="10">
    <location>
        <begin position="268"/>
        <end position="332"/>
    </location>
</feature>
<dbReference type="GO" id="GO:0005516">
    <property type="term" value="F:calmodulin binding"/>
    <property type="evidence" value="ECO:0007669"/>
    <property type="project" value="InterPro"/>
</dbReference>
<evidence type="ECO:0000256" key="5">
    <source>
        <dbReference type="ARBA" id="ARBA00023159"/>
    </source>
</evidence>
<dbReference type="InterPro" id="IPR012416">
    <property type="entry name" value="CBP60"/>
</dbReference>
<dbReference type="EMBL" id="JAYKXN010000005">
    <property type="protein sequence ID" value="KAK7284417.1"/>
    <property type="molecule type" value="Genomic_DNA"/>
</dbReference>
<evidence type="ECO:0000256" key="4">
    <source>
        <dbReference type="ARBA" id="ARBA00023125"/>
    </source>
</evidence>
<keyword evidence="7" id="KW-0539">Nucleus</keyword>
<dbReference type="PANTHER" id="PTHR31713">
    <property type="entry name" value="OS02G0177800 PROTEIN"/>
    <property type="match status" value="1"/>
</dbReference>
<dbReference type="Pfam" id="PF07887">
    <property type="entry name" value="Calmodulin_bind"/>
    <property type="match status" value="1"/>
</dbReference>
<comment type="caution">
    <text evidence="12">The sequence shown here is derived from an EMBL/GenBank/DDBJ whole genome shotgun (WGS) entry which is preliminary data.</text>
</comment>
<evidence type="ECO:0008006" key="14">
    <source>
        <dbReference type="Google" id="ProtNLM"/>
    </source>
</evidence>
<dbReference type="GO" id="GO:0080142">
    <property type="term" value="P:regulation of salicylic acid biosynthetic process"/>
    <property type="evidence" value="ECO:0007669"/>
    <property type="project" value="TreeGrafter"/>
</dbReference>
<feature type="domain" description="Calmodulin binding protein C-terminal" evidence="11">
    <location>
        <begin position="339"/>
        <end position="398"/>
    </location>
</feature>
<evidence type="ECO:0000256" key="2">
    <source>
        <dbReference type="ARBA" id="ARBA00007214"/>
    </source>
</evidence>
<feature type="region of interest" description="Disordered" evidence="8">
    <location>
        <begin position="1"/>
        <end position="34"/>
    </location>
</feature>
<keyword evidence="3" id="KW-0805">Transcription regulation</keyword>